<dbReference type="OrthoDB" id="9806350at2"/>
<evidence type="ECO:0000313" key="3">
    <source>
        <dbReference type="Proteomes" id="UP000215086"/>
    </source>
</evidence>
<protein>
    <submittedName>
        <fullName evidence="2">Endoribonuclease L-PSP</fullName>
    </submittedName>
</protein>
<proteinExistence type="predicted"/>
<accession>A0A286RF31</accession>
<evidence type="ECO:0000313" key="2">
    <source>
        <dbReference type="EMBL" id="ASV74565.1"/>
    </source>
</evidence>
<dbReference type="PANTHER" id="PTHR43760">
    <property type="entry name" value="ENDORIBONUCLEASE-RELATED"/>
    <property type="match status" value="1"/>
</dbReference>
<dbReference type="InterPro" id="IPR035959">
    <property type="entry name" value="RutC-like_sf"/>
</dbReference>
<dbReference type="RefSeq" id="WP_095414846.1">
    <property type="nucleotide sequence ID" value="NZ_CP018477.1"/>
</dbReference>
<feature type="domain" description="Endoribonuclease L-PSP/chorismate mutase-like" evidence="1">
    <location>
        <begin position="14"/>
        <end position="147"/>
    </location>
</feature>
<keyword evidence="3" id="KW-1185">Reference proteome</keyword>
<dbReference type="SUPFAM" id="SSF55298">
    <property type="entry name" value="YjgF-like"/>
    <property type="match status" value="1"/>
</dbReference>
<dbReference type="AlphaFoldDB" id="A0A286RF31"/>
<dbReference type="Proteomes" id="UP000215086">
    <property type="component" value="Chromosome"/>
</dbReference>
<name>A0A286RF31_9BACT</name>
<gene>
    <name evidence="2" type="ORF">THTE_1963</name>
</gene>
<dbReference type="EMBL" id="CP018477">
    <property type="protein sequence ID" value="ASV74565.1"/>
    <property type="molecule type" value="Genomic_DNA"/>
</dbReference>
<reference evidence="2 3" key="1">
    <citation type="journal article" name="Front. Microbiol.">
        <title>Sugar Metabolism of the First Thermophilic Planctomycete Thermogutta terrifontis: Comparative Genomic and Transcriptomic Approaches.</title>
        <authorList>
            <person name="Elcheninov A.G."/>
            <person name="Menzel P."/>
            <person name="Gudbergsdottir S.R."/>
            <person name="Slesarev A.I."/>
            <person name="Kadnikov V.V."/>
            <person name="Krogh A."/>
            <person name="Bonch-Osmolovskaya E.A."/>
            <person name="Peng X."/>
            <person name="Kublanov I.V."/>
        </authorList>
    </citation>
    <scope>NUCLEOTIDE SEQUENCE [LARGE SCALE GENOMIC DNA]</scope>
    <source>
        <strain evidence="2 3">R1</strain>
    </source>
</reference>
<dbReference type="CDD" id="cd02199">
    <property type="entry name" value="YjgF_YER057c_UK114_like_1"/>
    <property type="match status" value="1"/>
</dbReference>
<sequence>MTHEERLQLWLEKNGLRLPSPPEPKGLYRPVVQTSTWLWTSGHLPVTDTGELIRGTVGADMTEDKGREAAVWAGLGILASVRSYLGSLDKVKRLIKLTGLVQSAPGFHGQPSVINGCSQLFAEVFGNDGGIGVRTAFGTPTLPLGAAVEIEAVFELADSQ</sequence>
<dbReference type="InterPro" id="IPR013813">
    <property type="entry name" value="Endoribo_LPSP/chorism_mut-like"/>
</dbReference>
<dbReference type="PANTHER" id="PTHR43760:SF1">
    <property type="entry name" value="ENDORIBONUCLEASE L-PSP_CHORISMATE MUTASE-LIKE DOMAIN-CONTAINING PROTEIN"/>
    <property type="match status" value="1"/>
</dbReference>
<dbReference type="KEGG" id="ttf:THTE_1963"/>
<dbReference type="Gene3D" id="3.30.1330.40">
    <property type="entry name" value="RutC-like"/>
    <property type="match status" value="1"/>
</dbReference>
<evidence type="ECO:0000259" key="1">
    <source>
        <dbReference type="Pfam" id="PF14588"/>
    </source>
</evidence>
<organism evidence="2 3">
    <name type="scientific">Thermogutta terrifontis</name>
    <dbReference type="NCBI Taxonomy" id="1331910"/>
    <lineage>
        <taxon>Bacteria</taxon>
        <taxon>Pseudomonadati</taxon>
        <taxon>Planctomycetota</taxon>
        <taxon>Planctomycetia</taxon>
        <taxon>Pirellulales</taxon>
        <taxon>Thermoguttaceae</taxon>
        <taxon>Thermogutta</taxon>
    </lineage>
</organism>
<dbReference type="Pfam" id="PF14588">
    <property type="entry name" value="YjgF_endoribonc"/>
    <property type="match status" value="1"/>
</dbReference>